<dbReference type="GO" id="GO:0008641">
    <property type="term" value="F:ubiquitin-like modifier activating enzyme activity"/>
    <property type="evidence" value="ECO:0007669"/>
    <property type="project" value="InterPro"/>
</dbReference>
<evidence type="ECO:0000259" key="4">
    <source>
        <dbReference type="PROSITE" id="PS50206"/>
    </source>
</evidence>
<evidence type="ECO:0000256" key="1">
    <source>
        <dbReference type="ARBA" id="ARBA00022679"/>
    </source>
</evidence>
<proteinExistence type="predicted"/>
<dbReference type="NCBIfam" id="NF004281">
    <property type="entry name" value="PRK05690.1"/>
    <property type="match status" value="1"/>
</dbReference>
<keyword evidence="2" id="KW-0547">Nucleotide-binding</keyword>
<dbReference type="Pfam" id="PF00581">
    <property type="entry name" value="Rhodanese"/>
    <property type="match status" value="1"/>
</dbReference>
<keyword evidence="1" id="KW-0808">Transferase</keyword>
<feature type="domain" description="Rhodanese" evidence="4">
    <location>
        <begin position="303"/>
        <end position="398"/>
    </location>
</feature>
<dbReference type="PROSITE" id="PS50206">
    <property type="entry name" value="RHODANESE_3"/>
    <property type="match status" value="1"/>
</dbReference>
<protein>
    <submittedName>
        <fullName evidence="5">Molybdopterin-synthase adenylyltransferase MoeB</fullName>
    </submittedName>
</protein>
<dbReference type="PANTHER" id="PTHR10953">
    <property type="entry name" value="UBIQUITIN-ACTIVATING ENZYME E1"/>
    <property type="match status" value="1"/>
</dbReference>
<evidence type="ECO:0000313" key="5">
    <source>
        <dbReference type="EMBL" id="HJC86210.1"/>
    </source>
</evidence>
<dbReference type="GO" id="GO:0016779">
    <property type="term" value="F:nucleotidyltransferase activity"/>
    <property type="evidence" value="ECO:0007669"/>
    <property type="project" value="UniProtKB-KW"/>
</dbReference>
<dbReference type="GO" id="GO:0004792">
    <property type="term" value="F:thiosulfate-cyanide sulfurtransferase activity"/>
    <property type="evidence" value="ECO:0007669"/>
    <property type="project" value="TreeGrafter"/>
</dbReference>
<evidence type="ECO:0000313" key="6">
    <source>
        <dbReference type="Proteomes" id="UP000823858"/>
    </source>
</evidence>
<dbReference type="Gene3D" id="3.40.50.720">
    <property type="entry name" value="NAD(P)-binding Rossmann-like Domain"/>
    <property type="match status" value="1"/>
</dbReference>
<dbReference type="GO" id="GO:0005524">
    <property type="term" value="F:ATP binding"/>
    <property type="evidence" value="ECO:0007669"/>
    <property type="project" value="UniProtKB-KW"/>
</dbReference>
<dbReference type="Gene3D" id="3.40.250.10">
    <property type="entry name" value="Rhodanese-like domain"/>
    <property type="match status" value="1"/>
</dbReference>
<dbReference type="CDD" id="cd00757">
    <property type="entry name" value="ThiF_MoeB_HesA_family"/>
    <property type="match status" value="1"/>
</dbReference>
<dbReference type="InterPro" id="IPR001763">
    <property type="entry name" value="Rhodanese-like_dom"/>
</dbReference>
<comment type="caution">
    <text evidence="5">The sequence shown here is derived from an EMBL/GenBank/DDBJ whole genome shotgun (WGS) entry which is preliminary data.</text>
</comment>
<name>A0A9D2QEP1_9CORY</name>
<dbReference type="GO" id="GO:0005829">
    <property type="term" value="C:cytosol"/>
    <property type="evidence" value="ECO:0007669"/>
    <property type="project" value="TreeGrafter"/>
</dbReference>
<gene>
    <name evidence="5" type="primary">moeB</name>
    <name evidence="5" type="ORF">H9751_11885</name>
</gene>
<evidence type="ECO:0000256" key="2">
    <source>
        <dbReference type="ARBA" id="ARBA00022741"/>
    </source>
</evidence>
<accession>A0A9D2QEP1</accession>
<dbReference type="InterPro" id="IPR000594">
    <property type="entry name" value="ThiF_NAD_FAD-bd"/>
</dbReference>
<reference evidence="5" key="1">
    <citation type="journal article" date="2021" name="PeerJ">
        <title>Extensive microbial diversity within the chicken gut microbiome revealed by metagenomics and culture.</title>
        <authorList>
            <person name="Gilroy R."/>
            <person name="Ravi A."/>
            <person name="Getino M."/>
            <person name="Pursley I."/>
            <person name="Horton D.L."/>
            <person name="Alikhan N.F."/>
            <person name="Baker D."/>
            <person name="Gharbi K."/>
            <person name="Hall N."/>
            <person name="Watson M."/>
            <person name="Adriaenssens E.M."/>
            <person name="Foster-Nyarko E."/>
            <person name="Jarju S."/>
            <person name="Secka A."/>
            <person name="Antonio M."/>
            <person name="Oren A."/>
            <person name="Chaudhuri R.R."/>
            <person name="La Ragione R."/>
            <person name="Hildebrand F."/>
            <person name="Pallen M.J."/>
        </authorList>
    </citation>
    <scope>NUCLEOTIDE SEQUENCE</scope>
    <source>
        <strain evidence="5">ChiHjej13B12-4958</strain>
    </source>
</reference>
<dbReference type="FunFam" id="3.40.50.720:FF:000033">
    <property type="entry name" value="Adenylyltransferase and sulfurtransferase MOCS3"/>
    <property type="match status" value="1"/>
</dbReference>
<dbReference type="Proteomes" id="UP000823858">
    <property type="component" value="Unassembled WGS sequence"/>
</dbReference>
<dbReference type="CDD" id="cd00158">
    <property type="entry name" value="RHOD"/>
    <property type="match status" value="1"/>
</dbReference>
<dbReference type="GO" id="GO:0008146">
    <property type="term" value="F:sulfotransferase activity"/>
    <property type="evidence" value="ECO:0007669"/>
    <property type="project" value="TreeGrafter"/>
</dbReference>
<reference evidence="5" key="2">
    <citation type="submission" date="2021-04" db="EMBL/GenBank/DDBJ databases">
        <authorList>
            <person name="Gilroy R."/>
        </authorList>
    </citation>
    <scope>NUCLEOTIDE SEQUENCE</scope>
    <source>
        <strain evidence="5">ChiHjej13B12-4958</strain>
    </source>
</reference>
<dbReference type="AlphaFoldDB" id="A0A9D2QEP1"/>
<dbReference type="SUPFAM" id="SSF69572">
    <property type="entry name" value="Activating enzymes of the ubiquitin-like proteins"/>
    <property type="match status" value="1"/>
</dbReference>
<evidence type="ECO:0000256" key="3">
    <source>
        <dbReference type="ARBA" id="ARBA00022840"/>
    </source>
</evidence>
<organism evidence="5 6">
    <name type="scientific">Candidatus Corynebacterium faecigallinarum</name>
    <dbReference type="NCBI Taxonomy" id="2838528"/>
    <lineage>
        <taxon>Bacteria</taxon>
        <taxon>Bacillati</taxon>
        <taxon>Actinomycetota</taxon>
        <taxon>Actinomycetes</taxon>
        <taxon>Mycobacteriales</taxon>
        <taxon>Corynebacteriaceae</taxon>
        <taxon>Corynebacterium</taxon>
    </lineage>
</organism>
<dbReference type="Pfam" id="PF00899">
    <property type="entry name" value="ThiF"/>
    <property type="match status" value="1"/>
</dbReference>
<dbReference type="InterPro" id="IPR035985">
    <property type="entry name" value="Ubiquitin-activating_enz"/>
</dbReference>
<keyword evidence="3" id="KW-0067">ATP-binding</keyword>
<dbReference type="SMART" id="SM00450">
    <property type="entry name" value="RHOD"/>
    <property type="match status" value="1"/>
</dbReference>
<sequence>MTVESPKSPKSLPFAPLVEPAAELTRDELVRYARHLTLEHIGHEGQRRLKNARVLVTGAGGLGSPALHYLAAAGVGTIGIVDDDVVDVSNLQRQVVHGVSDIGRAKVESAADAVARINPLVTVEQHHTRLTADNAVNIVGAYDLVMDGADNFATRYVVSDAATLTDTPCVWGSILRFDGRLSVFANGPGHDGISYRDLHPDAPAPGEVPSCAAGGVVGALPGTIGSLMVTEAIKLITGTGSSLFGRLLIHDGMAMTFRELTILPDPDAPLVTAVNDGVGDACAVATPAGAYPTVSPEELQSRLNTGAVLVDVREPWEREIVSIPGALAVPLAELQDRGAEALPDATRGRDVVFHCKAGSRSEQALDAVASYFGTREENAAHLAGGVLAWVHDLHPDLPTY</sequence>
<dbReference type="InterPro" id="IPR045886">
    <property type="entry name" value="ThiF/MoeB/HesA"/>
</dbReference>
<keyword evidence="5" id="KW-0548">Nucleotidyltransferase</keyword>
<dbReference type="InterPro" id="IPR036873">
    <property type="entry name" value="Rhodanese-like_dom_sf"/>
</dbReference>
<dbReference type="EMBL" id="DWVP01000024">
    <property type="protein sequence ID" value="HJC86210.1"/>
    <property type="molecule type" value="Genomic_DNA"/>
</dbReference>
<dbReference type="PANTHER" id="PTHR10953:SF102">
    <property type="entry name" value="ADENYLYLTRANSFERASE AND SULFURTRANSFERASE MOCS3"/>
    <property type="match status" value="1"/>
</dbReference>